<keyword evidence="6 11" id="KW-0067">ATP-binding</keyword>
<dbReference type="Proteomes" id="UP000063781">
    <property type="component" value="Chromosome"/>
</dbReference>
<dbReference type="PROSITE" id="PS51195">
    <property type="entry name" value="Q_MOTIF"/>
    <property type="match status" value="1"/>
</dbReference>
<evidence type="ECO:0000256" key="3">
    <source>
        <dbReference type="ARBA" id="ARBA00022741"/>
    </source>
</evidence>
<evidence type="ECO:0000259" key="14">
    <source>
        <dbReference type="PROSITE" id="PS51194"/>
    </source>
</evidence>
<dbReference type="InterPro" id="IPR014001">
    <property type="entry name" value="Helicase_ATP-bd"/>
</dbReference>
<keyword evidence="5 11" id="KW-0347">Helicase</keyword>
<evidence type="ECO:0000256" key="12">
    <source>
        <dbReference type="SAM" id="MobiDB-lite"/>
    </source>
</evidence>
<feature type="domain" description="Helicase ATP-binding" evidence="13">
    <location>
        <begin position="32"/>
        <end position="204"/>
    </location>
</feature>
<sequence>MTFNEFLLQESILRALSEKGYETPTEIQNLAIPIFMEGSDVLAQSQTGTGKTAAFGLPMINRLEKLDKRVTQGLVLCPTRELCMQVAEELRTFMKFVQHARVASVYGGEPIDRQIRDLRRGCDIVVATPGRLLDHLRRKTIRLNNCSMLVLDEADEMLNMGFLEDIETVLEYLPEETQKGFFSATMPKAILELSNTFLKDPKMVRVSPKNVTSENIKQIAYSVTEDNKVNLIAQLFSFNSAKSAMVFCNTKRRVDEVVDALNAQGILCLGLHGDMKQEMRTQVMGRFKKGNVQILVATDVAARGIDVQSMDMVINYDVPQETEYYVHRIGRTGRNGRDGLAITFVTPRQRYQLRNLERLTKSTIEVQPLPTEEDLKNYFIESVIQDVQAWKEKEVSSDYEAILNALENEGLSLSDFMGAMLAAQYEKSSLKPIKQEQPKERKRRNDGPMVTLALNVGGKEHVSPATFLKIIAKVSEDASRAVGDITIKPKESFMDVPEKFSDVIADALHQERVKGRKITVEKRALMKRRQNRDGGNRRRKPRN</sequence>
<evidence type="ECO:0000256" key="4">
    <source>
        <dbReference type="ARBA" id="ARBA00022801"/>
    </source>
</evidence>
<evidence type="ECO:0000313" key="16">
    <source>
        <dbReference type="EMBL" id="AMC92474.1"/>
    </source>
</evidence>
<evidence type="ECO:0000256" key="6">
    <source>
        <dbReference type="ARBA" id="ARBA00022840"/>
    </source>
</evidence>
<feature type="domain" description="DEAD-box RNA helicase Q" evidence="15">
    <location>
        <begin position="1"/>
        <end position="29"/>
    </location>
</feature>
<dbReference type="Pfam" id="PF00270">
    <property type="entry name" value="DEAD"/>
    <property type="match status" value="1"/>
</dbReference>
<evidence type="ECO:0000259" key="15">
    <source>
        <dbReference type="PROSITE" id="PS51195"/>
    </source>
</evidence>
<dbReference type="Pfam" id="PF00271">
    <property type="entry name" value="Helicase_C"/>
    <property type="match status" value="1"/>
</dbReference>
<keyword evidence="3 11" id="KW-0547">Nucleotide-binding</keyword>
<dbReference type="Gene3D" id="3.40.50.300">
    <property type="entry name" value="P-loop containing nucleotide triphosphate hydrolases"/>
    <property type="match status" value="2"/>
</dbReference>
<dbReference type="AlphaFoldDB" id="A0A0X8GYE1"/>
<dbReference type="InterPro" id="IPR001650">
    <property type="entry name" value="Helicase_C-like"/>
</dbReference>
<feature type="domain" description="Helicase C-terminal" evidence="14">
    <location>
        <begin position="215"/>
        <end position="375"/>
    </location>
</feature>
<organism evidence="16 17">
    <name type="scientific">Erysipelothrix larvae</name>
    <dbReference type="NCBI Taxonomy" id="1514105"/>
    <lineage>
        <taxon>Bacteria</taxon>
        <taxon>Bacillati</taxon>
        <taxon>Bacillota</taxon>
        <taxon>Erysipelotrichia</taxon>
        <taxon>Erysipelotrichales</taxon>
        <taxon>Erysipelotrichaceae</taxon>
        <taxon>Erysipelothrix</taxon>
    </lineage>
</organism>
<keyword evidence="2" id="KW-0963">Cytoplasm</keyword>
<evidence type="ECO:0000256" key="5">
    <source>
        <dbReference type="ARBA" id="ARBA00022806"/>
    </source>
</evidence>
<dbReference type="PROSITE" id="PS51194">
    <property type="entry name" value="HELICASE_CTER"/>
    <property type="match status" value="1"/>
</dbReference>
<dbReference type="InterPro" id="IPR044742">
    <property type="entry name" value="DEAD/DEAH_RhlB"/>
</dbReference>
<dbReference type="PROSITE" id="PS51192">
    <property type="entry name" value="HELICASE_ATP_BIND_1"/>
    <property type="match status" value="1"/>
</dbReference>
<dbReference type="InterPro" id="IPR012677">
    <property type="entry name" value="Nucleotide-bd_a/b_plait_sf"/>
</dbReference>
<dbReference type="OrthoDB" id="9805696at2"/>
<dbReference type="SMART" id="SM00490">
    <property type="entry name" value="HELICc"/>
    <property type="match status" value="1"/>
</dbReference>
<proteinExistence type="inferred from homology"/>
<dbReference type="SUPFAM" id="SSF52540">
    <property type="entry name" value="P-loop containing nucleoside triphosphate hydrolases"/>
    <property type="match status" value="1"/>
</dbReference>
<evidence type="ECO:0000256" key="1">
    <source>
        <dbReference type="ARBA" id="ARBA00012552"/>
    </source>
</evidence>
<evidence type="ECO:0000256" key="8">
    <source>
        <dbReference type="ARBA" id="ARBA00047984"/>
    </source>
</evidence>
<dbReference type="STRING" id="1514105.AOC36_00235"/>
<accession>A0A0X8GYE1</accession>
<feature type="short sequence motif" description="Q motif" evidence="10">
    <location>
        <begin position="1"/>
        <end position="29"/>
    </location>
</feature>
<evidence type="ECO:0000256" key="2">
    <source>
        <dbReference type="ARBA" id="ARBA00022490"/>
    </source>
</evidence>
<dbReference type="CDD" id="cd00268">
    <property type="entry name" value="DEADc"/>
    <property type="match status" value="1"/>
</dbReference>
<dbReference type="SMART" id="SM00487">
    <property type="entry name" value="DEXDc"/>
    <property type="match status" value="1"/>
</dbReference>
<evidence type="ECO:0000256" key="10">
    <source>
        <dbReference type="PROSITE-ProRule" id="PRU00552"/>
    </source>
</evidence>
<dbReference type="Gene3D" id="3.30.70.330">
    <property type="match status" value="1"/>
</dbReference>
<comment type="catalytic activity">
    <reaction evidence="8">
        <text>ATP + H2O = ADP + phosphate + H(+)</text>
        <dbReference type="Rhea" id="RHEA:13065"/>
        <dbReference type="ChEBI" id="CHEBI:15377"/>
        <dbReference type="ChEBI" id="CHEBI:15378"/>
        <dbReference type="ChEBI" id="CHEBI:30616"/>
        <dbReference type="ChEBI" id="CHEBI:43474"/>
        <dbReference type="ChEBI" id="CHEBI:456216"/>
        <dbReference type="EC" id="3.6.4.13"/>
    </reaction>
</comment>
<dbReference type="InterPro" id="IPR027417">
    <property type="entry name" value="P-loop_NTPase"/>
</dbReference>
<dbReference type="GO" id="GO:0003724">
    <property type="term" value="F:RNA helicase activity"/>
    <property type="evidence" value="ECO:0007669"/>
    <property type="project" value="UniProtKB-EC"/>
</dbReference>
<dbReference type="GO" id="GO:0016787">
    <property type="term" value="F:hydrolase activity"/>
    <property type="evidence" value="ECO:0007669"/>
    <property type="project" value="UniProtKB-KW"/>
</dbReference>
<dbReference type="RefSeq" id="WP_067629725.1">
    <property type="nucleotide sequence ID" value="NZ_CP013213.1"/>
</dbReference>
<reference evidence="16 17" key="1">
    <citation type="submission" date="2015-10" db="EMBL/GenBank/DDBJ databases">
        <title>Erysipelothrix larvae sp. LV19 isolated from the larval gut of the rhinoceros beetle, Trypoxylus dichotomus.</title>
        <authorList>
            <person name="Lim S."/>
            <person name="Kim B.-C."/>
        </authorList>
    </citation>
    <scope>NUCLEOTIDE SEQUENCE [LARGE SCALE GENOMIC DNA]</scope>
    <source>
        <strain evidence="16 17">LV19</strain>
    </source>
</reference>
<dbReference type="CDD" id="cd18787">
    <property type="entry name" value="SF2_C_DEAD"/>
    <property type="match status" value="1"/>
</dbReference>
<dbReference type="GO" id="GO:0003723">
    <property type="term" value="F:RNA binding"/>
    <property type="evidence" value="ECO:0007669"/>
    <property type="project" value="UniProtKB-ARBA"/>
</dbReference>
<keyword evidence="4 11" id="KW-0378">Hydrolase</keyword>
<dbReference type="PROSITE" id="PS00039">
    <property type="entry name" value="DEAD_ATP_HELICASE"/>
    <property type="match status" value="1"/>
</dbReference>
<keyword evidence="17" id="KW-1185">Reference proteome</keyword>
<protein>
    <recommendedName>
        <fullName evidence="9">ATP-dependent RNA helicase CshA</fullName>
        <ecNumber evidence="1">3.6.4.13</ecNumber>
    </recommendedName>
</protein>
<dbReference type="GO" id="GO:0005829">
    <property type="term" value="C:cytosol"/>
    <property type="evidence" value="ECO:0007669"/>
    <property type="project" value="TreeGrafter"/>
</dbReference>
<dbReference type="InterPro" id="IPR050079">
    <property type="entry name" value="DEAD_box_RNA_helicase"/>
</dbReference>
<evidence type="ECO:0000259" key="13">
    <source>
        <dbReference type="PROSITE" id="PS51192"/>
    </source>
</evidence>
<dbReference type="FunFam" id="3.40.50.300:FF:000108">
    <property type="entry name" value="ATP-dependent RNA helicase RhlE"/>
    <property type="match status" value="1"/>
</dbReference>
<dbReference type="Pfam" id="PF03880">
    <property type="entry name" value="DbpA"/>
    <property type="match status" value="1"/>
</dbReference>
<dbReference type="InterPro" id="IPR014014">
    <property type="entry name" value="RNA_helicase_DEAD_Q_motif"/>
</dbReference>
<dbReference type="PANTHER" id="PTHR47959">
    <property type="entry name" value="ATP-DEPENDENT RNA HELICASE RHLE-RELATED"/>
    <property type="match status" value="1"/>
</dbReference>
<dbReference type="InterPro" id="IPR011545">
    <property type="entry name" value="DEAD/DEAH_box_helicase_dom"/>
</dbReference>
<dbReference type="KEGG" id="erl:AOC36_00235"/>
<dbReference type="GO" id="GO:0005524">
    <property type="term" value="F:ATP binding"/>
    <property type="evidence" value="ECO:0007669"/>
    <property type="project" value="UniProtKB-KW"/>
</dbReference>
<dbReference type="InterPro" id="IPR000629">
    <property type="entry name" value="RNA-helicase_DEAD-box_CS"/>
</dbReference>
<dbReference type="EMBL" id="CP013213">
    <property type="protein sequence ID" value="AMC92474.1"/>
    <property type="molecule type" value="Genomic_DNA"/>
</dbReference>
<evidence type="ECO:0000256" key="11">
    <source>
        <dbReference type="RuleBase" id="RU000492"/>
    </source>
</evidence>
<name>A0A0X8GYE1_9FIRM</name>
<dbReference type="PANTHER" id="PTHR47959:SF13">
    <property type="entry name" value="ATP-DEPENDENT RNA HELICASE RHLE"/>
    <property type="match status" value="1"/>
</dbReference>
<evidence type="ECO:0000256" key="9">
    <source>
        <dbReference type="ARBA" id="ARBA00067932"/>
    </source>
</evidence>
<evidence type="ECO:0000313" key="17">
    <source>
        <dbReference type="Proteomes" id="UP000063781"/>
    </source>
</evidence>
<dbReference type="InterPro" id="IPR005580">
    <property type="entry name" value="DbpA/CsdA_RNA-bd_dom"/>
</dbReference>
<dbReference type="EC" id="3.6.4.13" evidence="1"/>
<dbReference type="CDD" id="cd12252">
    <property type="entry name" value="RRM_DbpA"/>
    <property type="match status" value="1"/>
</dbReference>
<gene>
    <name evidence="16" type="ORF">AOC36_00235</name>
</gene>
<feature type="region of interest" description="Disordered" evidence="12">
    <location>
        <begin position="518"/>
        <end position="543"/>
    </location>
</feature>
<evidence type="ECO:0000256" key="7">
    <source>
        <dbReference type="ARBA" id="ARBA00038437"/>
    </source>
</evidence>
<comment type="similarity">
    <text evidence="7 11">Belongs to the DEAD box helicase family.</text>
</comment>